<protein>
    <submittedName>
        <fullName evidence="2">Uncharacterized protein</fullName>
    </submittedName>
</protein>
<dbReference type="EMBL" id="VSRR010011432">
    <property type="protein sequence ID" value="MPC53171.1"/>
    <property type="molecule type" value="Genomic_DNA"/>
</dbReference>
<accession>A0A5B7G063</accession>
<evidence type="ECO:0000313" key="2">
    <source>
        <dbReference type="EMBL" id="MPC53171.1"/>
    </source>
</evidence>
<keyword evidence="3" id="KW-1185">Reference proteome</keyword>
<organism evidence="2 3">
    <name type="scientific">Portunus trituberculatus</name>
    <name type="common">Swimming crab</name>
    <name type="synonym">Neptunus trituberculatus</name>
    <dbReference type="NCBI Taxonomy" id="210409"/>
    <lineage>
        <taxon>Eukaryota</taxon>
        <taxon>Metazoa</taxon>
        <taxon>Ecdysozoa</taxon>
        <taxon>Arthropoda</taxon>
        <taxon>Crustacea</taxon>
        <taxon>Multicrustacea</taxon>
        <taxon>Malacostraca</taxon>
        <taxon>Eumalacostraca</taxon>
        <taxon>Eucarida</taxon>
        <taxon>Decapoda</taxon>
        <taxon>Pleocyemata</taxon>
        <taxon>Brachyura</taxon>
        <taxon>Eubrachyura</taxon>
        <taxon>Portunoidea</taxon>
        <taxon>Portunidae</taxon>
        <taxon>Portuninae</taxon>
        <taxon>Portunus</taxon>
    </lineage>
</organism>
<feature type="region of interest" description="Disordered" evidence="1">
    <location>
        <begin position="39"/>
        <end position="95"/>
    </location>
</feature>
<sequence length="95" mass="10986">MCLLPRLHPFHHALHPNASRRDSVQRRVRTLKAWKEGRRRIIRRSRKGKRRAGDYRRGGESEAKGGGSADREGRCGEETDEQRIFISPGRDARRG</sequence>
<evidence type="ECO:0000313" key="3">
    <source>
        <dbReference type="Proteomes" id="UP000324222"/>
    </source>
</evidence>
<dbReference type="Proteomes" id="UP000324222">
    <property type="component" value="Unassembled WGS sequence"/>
</dbReference>
<feature type="compositionally biased region" description="Basic and acidic residues" evidence="1">
    <location>
        <begin position="51"/>
        <end position="83"/>
    </location>
</feature>
<evidence type="ECO:0000256" key="1">
    <source>
        <dbReference type="SAM" id="MobiDB-lite"/>
    </source>
</evidence>
<reference evidence="2 3" key="1">
    <citation type="submission" date="2019-05" db="EMBL/GenBank/DDBJ databases">
        <title>Another draft genome of Portunus trituberculatus and its Hox gene families provides insights of decapod evolution.</title>
        <authorList>
            <person name="Jeong J.-H."/>
            <person name="Song I."/>
            <person name="Kim S."/>
            <person name="Choi T."/>
            <person name="Kim D."/>
            <person name="Ryu S."/>
            <person name="Kim W."/>
        </authorList>
    </citation>
    <scope>NUCLEOTIDE SEQUENCE [LARGE SCALE GENOMIC DNA]</scope>
    <source>
        <tissue evidence="2">Muscle</tissue>
    </source>
</reference>
<dbReference type="AlphaFoldDB" id="A0A5B7G063"/>
<feature type="compositionally biased region" description="Basic residues" evidence="1">
    <location>
        <begin position="39"/>
        <end position="50"/>
    </location>
</feature>
<proteinExistence type="predicted"/>
<comment type="caution">
    <text evidence="2">The sequence shown here is derived from an EMBL/GenBank/DDBJ whole genome shotgun (WGS) entry which is preliminary data.</text>
</comment>
<gene>
    <name evidence="2" type="ORF">E2C01_047058</name>
</gene>
<name>A0A5B7G063_PORTR</name>